<keyword evidence="3" id="KW-1185">Reference proteome</keyword>
<dbReference type="RefSeq" id="WP_301140963.1">
    <property type="nucleotide sequence ID" value="NZ_JAUHQA010000001.1"/>
</dbReference>
<keyword evidence="1" id="KW-0812">Transmembrane</keyword>
<dbReference type="Proteomes" id="UP001172708">
    <property type="component" value="Unassembled WGS sequence"/>
</dbReference>
<feature type="transmembrane region" description="Helical" evidence="1">
    <location>
        <begin position="5"/>
        <end position="25"/>
    </location>
</feature>
<feature type="transmembrane region" description="Helical" evidence="1">
    <location>
        <begin position="96"/>
        <end position="119"/>
    </location>
</feature>
<evidence type="ECO:0000313" key="2">
    <source>
        <dbReference type="EMBL" id="MDN4479759.1"/>
    </source>
</evidence>
<name>A0ABT8GEB2_9MICO</name>
<organism evidence="2 3">
    <name type="scientific">Demequina muriae</name>
    <dbReference type="NCBI Taxonomy" id="3051664"/>
    <lineage>
        <taxon>Bacteria</taxon>
        <taxon>Bacillati</taxon>
        <taxon>Actinomycetota</taxon>
        <taxon>Actinomycetes</taxon>
        <taxon>Micrococcales</taxon>
        <taxon>Demequinaceae</taxon>
        <taxon>Demequina</taxon>
    </lineage>
</organism>
<sequence>MIRFLIRVLIFVASSALGLWVASLLLDDFEITVSGFVTVVVIFAIAQSILSPFILKMSMRYANAFTGGVGLVSTFVALLIATLVGDGLEITGVTTWVIGTLIVWLVTAIATLLLPLWWLKERRDSKSTARG</sequence>
<protein>
    <submittedName>
        <fullName evidence="2">Phage holin family protein</fullName>
    </submittedName>
</protein>
<dbReference type="EMBL" id="JAUHQA010000001">
    <property type="protein sequence ID" value="MDN4479759.1"/>
    <property type="molecule type" value="Genomic_DNA"/>
</dbReference>
<feature type="transmembrane region" description="Helical" evidence="1">
    <location>
        <begin position="62"/>
        <end position="84"/>
    </location>
</feature>
<gene>
    <name evidence="2" type="ORF">QQX02_02300</name>
</gene>
<keyword evidence="1" id="KW-0472">Membrane</keyword>
<keyword evidence="1" id="KW-1133">Transmembrane helix</keyword>
<evidence type="ECO:0000256" key="1">
    <source>
        <dbReference type="SAM" id="Phobius"/>
    </source>
</evidence>
<comment type="caution">
    <text evidence="2">The sequence shown here is derived from an EMBL/GenBank/DDBJ whole genome shotgun (WGS) entry which is preliminary data.</text>
</comment>
<feature type="transmembrane region" description="Helical" evidence="1">
    <location>
        <begin position="31"/>
        <end position="55"/>
    </location>
</feature>
<proteinExistence type="predicted"/>
<evidence type="ECO:0000313" key="3">
    <source>
        <dbReference type="Proteomes" id="UP001172708"/>
    </source>
</evidence>
<reference evidence="2" key="1">
    <citation type="submission" date="2023-06" db="EMBL/GenBank/DDBJ databases">
        <title>Egi l300058.</title>
        <authorList>
            <person name="Gao L."/>
            <person name="Fang B.-Z."/>
            <person name="Li W.-J."/>
        </authorList>
    </citation>
    <scope>NUCLEOTIDE SEQUENCE</scope>
    <source>
        <strain evidence="2">EGI L300058</strain>
    </source>
</reference>
<accession>A0ABT8GEB2</accession>